<comment type="caution">
    <text evidence="1">The sequence shown here is derived from an EMBL/GenBank/DDBJ whole genome shotgun (WGS) entry which is preliminary data.</text>
</comment>
<evidence type="ECO:0000313" key="2">
    <source>
        <dbReference type="Proteomes" id="UP001164539"/>
    </source>
</evidence>
<dbReference type="EMBL" id="CM051406">
    <property type="protein sequence ID" value="KAJ4702889.1"/>
    <property type="molecule type" value="Genomic_DNA"/>
</dbReference>
<organism evidence="1 2">
    <name type="scientific">Melia azedarach</name>
    <name type="common">Chinaberry tree</name>
    <dbReference type="NCBI Taxonomy" id="155640"/>
    <lineage>
        <taxon>Eukaryota</taxon>
        <taxon>Viridiplantae</taxon>
        <taxon>Streptophyta</taxon>
        <taxon>Embryophyta</taxon>
        <taxon>Tracheophyta</taxon>
        <taxon>Spermatophyta</taxon>
        <taxon>Magnoliopsida</taxon>
        <taxon>eudicotyledons</taxon>
        <taxon>Gunneridae</taxon>
        <taxon>Pentapetalae</taxon>
        <taxon>rosids</taxon>
        <taxon>malvids</taxon>
        <taxon>Sapindales</taxon>
        <taxon>Meliaceae</taxon>
        <taxon>Melia</taxon>
    </lineage>
</organism>
<name>A0ACC1WWR2_MELAZ</name>
<accession>A0ACC1WWR2</accession>
<gene>
    <name evidence="1" type="ORF">OWV82_022872</name>
</gene>
<keyword evidence="2" id="KW-1185">Reference proteome</keyword>
<protein>
    <submittedName>
        <fullName evidence="1">Cannabidiolic acid synthase-like</fullName>
    </submittedName>
</protein>
<dbReference type="Proteomes" id="UP001164539">
    <property type="component" value="Chromosome 13"/>
</dbReference>
<evidence type="ECO:0000313" key="1">
    <source>
        <dbReference type="EMBL" id="KAJ4702889.1"/>
    </source>
</evidence>
<sequence length="539" mass="60772">MKPPCCSIFPFLCFLLLSFQWRTFADIHDNFLQCISVQSGNSTSISKVIYTQSNSSYSSVLEFAIQNRRFSAPTTPKPLVIVTPLDVSHIEAAINCSKNYDMEVRVRSGGHDFEGLSYVSDVPFIIIDLINLSSIDVDAENKTAWVEAGATIGQIYYKIAEKSRTLAFPAGICPSVGVGGHLSGGGYGVLLRKYGLAADHIIDAHLIDVRGRFLNRKSMGEDLFWAIRGGGGASFGVIVAWKIMLVTVPETVTVFTVPRTLEQNATNIIQRWQNVADKLPEDLFLATFLRRLNGPTEGKRTMLALFTGLFLGGVDRLLPLMQQSFPELGLVKEDCTEMTWIKSVIYFSGIQNAESLDVLLERNTTLQGFLKVKSDYVREPIPEIALEGIYERFYHEEGETAQLFLVPYGGKMSEISESEIPFPHRAGNIYQIEHLVAWTEEGIEASQRHIDWIRNLYSYLAPYVSKNPRAAYINYRDLDIGTNYKGYTSYQQASIWGLKYFKNNFNRLVHVKTRVDPDNFFRNEQSIPPLSSRWKKNGD</sequence>
<proteinExistence type="predicted"/>
<reference evidence="1 2" key="1">
    <citation type="journal article" date="2023" name="Science">
        <title>Complex scaffold remodeling in plant triterpene biosynthesis.</title>
        <authorList>
            <person name="De La Pena R."/>
            <person name="Hodgson H."/>
            <person name="Liu J.C."/>
            <person name="Stephenson M.J."/>
            <person name="Martin A.C."/>
            <person name="Owen C."/>
            <person name="Harkess A."/>
            <person name="Leebens-Mack J."/>
            <person name="Jimenez L.E."/>
            <person name="Osbourn A."/>
            <person name="Sattely E.S."/>
        </authorList>
    </citation>
    <scope>NUCLEOTIDE SEQUENCE [LARGE SCALE GENOMIC DNA]</scope>
    <source>
        <strain evidence="2">cv. JPN11</strain>
        <tissue evidence="1">Leaf</tissue>
    </source>
</reference>